<reference evidence="3 4" key="1">
    <citation type="submission" date="2021-12" db="EMBL/GenBank/DDBJ databases">
        <title>Genome sequencing of bacteria with rrn-lacking chromosome and rrn-plasmid.</title>
        <authorList>
            <person name="Anda M."/>
            <person name="Iwasaki W."/>
        </authorList>
    </citation>
    <scope>NUCLEOTIDE SEQUENCE [LARGE SCALE GENOMIC DNA]</scope>
    <source>
        <strain evidence="3 4">NBRC 15940</strain>
    </source>
</reference>
<organism evidence="3 4">
    <name type="scientific">Persicobacter diffluens</name>
    <dbReference type="NCBI Taxonomy" id="981"/>
    <lineage>
        <taxon>Bacteria</taxon>
        <taxon>Pseudomonadati</taxon>
        <taxon>Bacteroidota</taxon>
        <taxon>Cytophagia</taxon>
        <taxon>Cytophagales</taxon>
        <taxon>Persicobacteraceae</taxon>
        <taxon>Persicobacter</taxon>
    </lineage>
</organism>
<name>A0AAN4W240_9BACT</name>
<comment type="caution">
    <text evidence="3">The sequence shown here is derived from an EMBL/GenBank/DDBJ whole genome shotgun (WGS) entry which is preliminary data.</text>
</comment>
<dbReference type="PANTHER" id="PTHR31061:SF24">
    <property type="entry name" value="LD22376P"/>
    <property type="match status" value="1"/>
</dbReference>
<dbReference type="Proteomes" id="UP001310022">
    <property type="component" value="Unassembled WGS sequence"/>
</dbReference>
<dbReference type="RefSeq" id="WP_338237799.1">
    <property type="nucleotide sequence ID" value="NZ_BQKE01000002.1"/>
</dbReference>
<gene>
    <name evidence="3" type="ORF">PEDI_30770</name>
</gene>
<feature type="transmembrane region" description="Helical" evidence="1">
    <location>
        <begin position="50"/>
        <end position="70"/>
    </location>
</feature>
<feature type="transmembrane region" description="Helical" evidence="1">
    <location>
        <begin position="12"/>
        <end position="30"/>
    </location>
</feature>
<accession>A0AAN4W240</accession>
<dbReference type="InterPro" id="IPR012429">
    <property type="entry name" value="HGSNAT_cat"/>
</dbReference>
<proteinExistence type="predicted"/>
<feature type="transmembrane region" description="Helical" evidence="1">
    <location>
        <begin position="263"/>
        <end position="282"/>
    </location>
</feature>
<feature type="transmembrane region" description="Helical" evidence="1">
    <location>
        <begin position="294"/>
        <end position="316"/>
    </location>
</feature>
<keyword evidence="1" id="KW-0812">Transmembrane</keyword>
<feature type="transmembrane region" description="Helical" evidence="1">
    <location>
        <begin position="199"/>
        <end position="220"/>
    </location>
</feature>
<keyword evidence="1" id="KW-1133">Transmembrane helix</keyword>
<evidence type="ECO:0000313" key="3">
    <source>
        <dbReference type="EMBL" id="GJM62525.1"/>
    </source>
</evidence>
<feature type="domain" description="Heparan-alpha-glucosaminide N-acetyltransferase catalytic" evidence="2">
    <location>
        <begin position="9"/>
        <end position="153"/>
    </location>
</feature>
<sequence length="372" mass="42428">MSAVPKSKRLKSLDIFRGFTMLLMILVNNPGDWDQLYYPLKHKVWHGCSLTDLIFPYFIFMMGVSMTFSLKKAKEVPEFRKSAYLKALKRGGKLIAIGLFINLLPFFEFDTWRYFGVLQRIGIIFICCVPLYFNTDWKGLLALAIIILGGYFAFINYVPVPGVGLPDLDLKDQNIGAYIDYALFKDHLWIHSKTWDPEGLISTIPAVVTAILGLLSGLWIQAKRANGFELVAGLFIGGFALLVLGEWWGLSFPINKSLWTSSFVLYSGGYSLMTLGLFYWLLDIHQVSSPLWKIFEVFGTNAIGAFIFSNLLVKFFEFFTIDGLNLLSLFYQQLILPAFEPKTASLVYALIITSVNFIPMWWLYRKNIILKV</sequence>
<feature type="transmembrane region" description="Helical" evidence="1">
    <location>
        <begin position="140"/>
        <end position="160"/>
    </location>
</feature>
<dbReference type="AlphaFoldDB" id="A0AAN4W240"/>
<protein>
    <submittedName>
        <fullName evidence="3">Membrane protein</fullName>
    </submittedName>
</protein>
<evidence type="ECO:0000259" key="2">
    <source>
        <dbReference type="Pfam" id="PF07786"/>
    </source>
</evidence>
<feature type="transmembrane region" description="Helical" evidence="1">
    <location>
        <begin position="113"/>
        <end position="133"/>
    </location>
</feature>
<evidence type="ECO:0000256" key="1">
    <source>
        <dbReference type="SAM" id="Phobius"/>
    </source>
</evidence>
<feature type="transmembrane region" description="Helical" evidence="1">
    <location>
        <begin position="346"/>
        <end position="364"/>
    </location>
</feature>
<keyword evidence="4" id="KW-1185">Reference proteome</keyword>
<feature type="transmembrane region" description="Helical" evidence="1">
    <location>
        <begin position="227"/>
        <end position="248"/>
    </location>
</feature>
<dbReference type="Pfam" id="PF07786">
    <property type="entry name" value="HGSNAT_cat"/>
    <property type="match status" value="1"/>
</dbReference>
<dbReference type="PANTHER" id="PTHR31061">
    <property type="entry name" value="LD22376P"/>
    <property type="match status" value="1"/>
</dbReference>
<dbReference type="EMBL" id="BQKE01000002">
    <property type="protein sequence ID" value="GJM62525.1"/>
    <property type="molecule type" value="Genomic_DNA"/>
</dbReference>
<feature type="transmembrane region" description="Helical" evidence="1">
    <location>
        <begin position="91"/>
        <end position="107"/>
    </location>
</feature>
<evidence type="ECO:0000313" key="4">
    <source>
        <dbReference type="Proteomes" id="UP001310022"/>
    </source>
</evidence>
<keyword evidence="1" id="KW-0472">Membrane</keyword>